<comment type="caution">
    <text evidence="1">The sequence shown here is derived from an EMBL/GenBank/DDBJ whole genome shotgun (WGS) entry which is preliminary data.</text>
</comment>
<keyword evidence="2" id="KW-1185">Reference proteome</keyword>
<accession>A0A2N0H5S4</accession>
<dbReference type="RefSeq" id="WP_157812585.1">
    <property type="nucleotide sequence ID" value="NZ_PHUF01000005.1"/>
</dbReference>
<dbReference type="NCBIfam" id="NF033522">
    <property type="entry name" value="lasso_benenodin"/>
    <property type="match status" value="1"/>
</dbReference>
<organism evidence="1 2">
    <name type="scientific">Novosphingobium kunmingense</name>
    <dbReference type="NCBI Taxonomy" id="1211806"/>
    <lineage>
        <taxon>Bacteria</taxon>
        <taxon>Pseudomonadati</taxon>
        <taxon>Pseudomonadota</taxon>
        <taxon>Alphaproteobacteria</taxon>
        <taxon>Sphingomonadales</taxon>
        <taxon>Sphingomonadaceae</taxon>
        <taxon>Novosphingobium</taxon>
    </lineage>
</organism>
<name>A0A2N0H5S4_9SPHN</name>
<dbReference type="Proteomes" id="UP000232587">
    <property type="component" value="Unassembled WGS sequence"/>
</dbReference>
<evidence type="ECO:0000313" key="1">
    <source>
        <dbReference type="EMBL" id="PKB14283.1"/>
    </source>
</evidence>
<reference evidence="1 2" key="1">
    <citation type="submission" date="2017-11" db="EMBL/GenBank/DDBJ databases">
        <title>Genomic Encyclopedia of Type Strains, Phase III (KMG-III): the genomes of soil and plant-associated and newly described type strains.</title>
        <authorList>
            <person name="Whitman W."/>
        </authorList>
    </citation>
    <scope>NUCLEOTIDE SEQUENCE [LARGE SCALE GENOMIC DNA]</scope>
    <source>
        <strain evidence="1 2">CGMCC 1.12274</strain>
    </source>
</reference>
<dbReference type="InterPro" id="IPR049805">
    <property type="entry name" value="Lasso_benenodin"/>
</dbReference>
<gene>
    <name evidence="1" type="ORF">B0I00_2915</name>
</gene>
<dbReference type="EMBL" id="PHUF01000005">
    <property type="protein sequence ID" value="PKB14283.1"/>
    <property type="molecule type" value="Genomic_DNA"/>
</dbReference>
<evidence type="ECO:0000313" key="2">
    <source>
        <dbReference type="Proteomes" id="UP000232587"/>
    </source>
</evidence>
<protein>
    <submittedName>
        <fullName evidence="1">Uncharacterized protein</fullName>
    </submittedName>
</protein>
<dbReference type="AlphaFoldDB" id="A0A2N0H5S4"/>
<sequence length="45" mass="4900">MQTRDFRDDDVIDLGQASAETKGQAVFGIDPDAGKRDYLAGIVED</sequence>
<proteinExistence type="predicted"/>
<dbReference type="Pfam" id="PF24178">
    <property type="entry name" value="Subterisin"/>
    <property type="match status" value="1"/>
</dbReference>
<dbReference type="OrthoDB" id="7596945at2"/>